<evidence type="ECO:0000313" key="7">
    <source>
        <dbReference type="EMBL" id="KAJ3259694.1"/>
    </source>
</evidence>
<evidence type="ECO:0000256" key="2">
    <source>
        <dbReference type="ARBA" id="ARBA00006844"/>
    </source>
</evidence>
<sequence>MSSGVGVSNQVLQTYEDMKLGRKYAYIVFAIQNSTEIIVEKTMTTEEASKLSTPEVYESFKSSIPKDEARYGVFDLEYDLGQNGVRSKLIFIVWNPSEGKIRSKMIYASSKKALRDRNYVLIVGLDGIHQEVQCNDLDELAFESVFEVVAPKGATFKTAKEE</sequence>
<evidence type="ECO:0000259" key="6">
    <source>
        <dbReference type="PROSITE" id="PS51263"/>
    </source>
</evidence>
<keyword evidence="4" id="KW-0009">Actin-binding</keyword>
<comment type="similarity">
    <text evidence="2">Belongs to the actin-binding proteins ADF family.</text>
</comment>
<dbReference type="GO" id="GO:0030042">
    <property type="term" value="P:actin filament depolymerization"/>
    <property type="evidence" value="ECO:0007669"/>
    <property type="project" value="InterPro"/>
</dbReference>
<gene>
    <name evidence="7" type="primary">COF1_1</name>
    <name evidence="7" type="ORF">HK103_001955</name>
</gene>
<keyword evidence="8" id="KW-1185">Reference proteome</keyword>
<accession>A0AAD5UMU7</accession>
<feature type="domain" description="ADF-H" evidence="6">
    <location>
        <begin position="4"/>
        <end position="150"/>
    </location>
</feature>
<proteinExistence type="inferred from homology"/>
<dbReference type="GO" id="GO:0016363">
    <property type="term" value="C:nuclear matrix"/>
    <property type="evidence" value="ECO:0007669"/>
    <property type="project" value="UniProtKB-SubCell"/>
</dbReference>
<dbReference type="GO" id="GO:0015629">
    <property type="term" value="C:actin cytoskeleton"/>
    <property type="evidence" value="ECO:0007669"/>
    <property type="project" value="InterPro"/>
</dbReference>
<dbReference type="SMART" id="SM00102">
    <property type="entry name" value="ADF"/>
    <property type="match status" value="1"/>
</dbReference>
<dbReference type="Gene3D" id="3.40.20.10">
    <property type="entry name" value="Severin"/>
    <property type="match status" value="1"/>
</dbReference>
<evidence type="ECO:0000256" key="4">
    <source>
        <dbReference type="ARBA" id="ARBA00023203"/>
    </source>
</evidence>
<dbReference type="EMBL" id="JADGKB010000016">
    <property type="protein sequence ID" value="KAJ3259694.1"/>
    <property type="molecule type" value="Genomic_DNA"/>
</dbReference>
<organism evidence="7 8">
    <name type="scientific">Boothiomyces macroporosus</name>
    <dbReference type="NCBI Taxonomy" id="261099"/>
    <lineage>
        <taxon>Eukaryota</taxon>
        <taxon>Fungi</taxon>
        <taxon>Fungi incertae sedis</taxon>
        <taxon>Chytridiomycota</taxon>
        <taxon>Chytridiomycota incertae sedis</taxon>
        <taxon>Chytridiomycetes</taxon>
        <taxon>Rhizophydiales</taxon>
        <taxon>Terramycetaceae</taxon>
        <taxon>Boothiomyces</taxon>
    </lineage>
</organism>
<dbReference type="InterPro" id="IPR029006">
    <property type="entry name" value="ADF-H/Gelsolin-like_dom_sf"/>
</dbReference>
<dbReference type="CDD" id="cd11286">
    <property type="entry name" value="ADF_cofilin_like"/>
    <property type="match status" value="1"/>
</dbReference>
<dbReference type="InterPro" id="IPR017904">
    <property type="entry name" value="ADF/Cofilin"/>
</dbReference>
<evidence type="ECO:0000256" key="3">
    <source>
        <dbReference type="ARBA" id="ARBA00015630"/>
    </source>
</evidence>
<dbReference type="PROSITE" id="PS51263">
    <property type="entry name" value="ADF_H"/>
    <property type="match status" value="1"/>
</dbReference>
<dbReference type="Proteomes" id="UP001210925">
    <property type="component" value="Unassembled WGS sequence"/>
</dbReference>
<dbReference type="PANTHER" id="PTHR11913">
    <property type="entry name" value="COFILIN-RELATED"/>
    <property type="match status" value="1"/>
</dbReference>
<dbReference type="Pfam" id="PF00241">
    <property type="entry name" value="Cofilin_ADF"/>
    <property type="match status" value="1"/>
</dbReference>
<dbReference type="GO" id="GO:0003779">
    <property type="term" value="F:actin binding"/>
    <property type="evidence" value="ECO:0007669"/>
    <property type="project" value="UniProtKB-KW"/>
</dbReference>
<evidence type="ECO:0000256" key="1">
    <source>
        <dbReference type="ARBA" id="ARBA00004109"/>
    </source>
</evidence>
<comment type="subcellular location">
    <subcellularLocation>
        <location evidence="1">Nucleus matrix</location>
    </subcellularLocation>
</comment>
<protein>
    <recommendedName>
        <fullName evidence="3">Cofilin</fullName>
    </recommendedName>
    <alternativeName>
        <fullName evidence="5">Actin-depolymerizing factor 1</fullName>
    </alternativeName>
</protein>
<dbReference type="AlphaFoldDB" id="A0AAD5UMU7"/>
<evidence type="ECO:0000313" key="8">
    <source>
        <dbReference type="Proteomes" id="UP001210925"/>
    </source>
</evidence>
<dbReference type="InterPro" id="IPR002108">
    <property type="entry name" value="ADF-H"/>
</dbReference>
<reference evidence="7" key="1">
    <citation type="submission" date="2020-05" db="EMBL/GenBank/DDBJ databases">
        <title>Phylogenomic resolution of chytrid fungi.</title>
        <authorList>
            <person name="Stajich J.E."/>
            <person name="Amses K."/>
            <person name="Simmons R."/>
            <person name="Seto K."/>
            <person name="Myers J."/>
            <person name="Bonds A."/>
            <person name="Quandt C.A."/>
            <person name="Barry K."/>
            <person name="Liu P."/>
            <person name="Grigoriev I."/>
            <person name="Longcore J.E."/>
            <person name="James T.Y."/>
        </authorList>
    </citation>
    <scope>NUCLEOTIDE SEQUENCE</scope>
    <source>
        <strain evidence="7">PLAUS21</strain>
    </source>
</reference>
<evidence type="ECO:0000256" key="5">
    <source>
        <dbReference type="ARBA" id="ARBA00032427"/>
    </source>
</evidence>
<comment type="caution">
    <text evidence="7">The sequence shown here is derived from an EMBL/GenBank/DDBJ whole genome shotgun (WGS) entry which is preliminary data.</text>
</comment>
<dbReference type="SUPFAM" id="SSF55753">
    <property type="entry name" value="Actin depolymerizing proteins"/>
    <property type="match status" value="1"/>
</dbReference>
<name>A0AAD5UMU7_9FUNG</name>